<evidence type="ECO:0000313" key="1">
    <source>
        <dbReference type="EMBL" id="CAD7229231.1"/>
    </source>
</evidence>
<organism evidence="1">
    <name type="scientific">Cyprideis torosa</name>
    <dbReference type="NCBI Taxonomy" id="163714"/>
    <lineage>
        <taxon>Eukaryota</taxon>
        <taxon>Metazoa</taxon>
        <taxon>Ecdysozoa</taxon>
        <taxon>Arthropoda</taxon>
        <taxon>Crustacea</taxon>
        <taxon>Oligostraca</taxon>
        <taxon>Ostracoda</taxon>
        <taxon>Podocopa</taxon>
        <taxon>Podocopida</taxon>
        <taxon>Cytherocopina</taxon>
        <taxon>Cytheroidea</taxon>
        <taxon>Cytherideidae</taxon>
        <taxon>Cyprideis</taxon>
    </lineage>
</organism>
<dbReference type="EMBL" id="OB661948">
    <property type="protein sequence ID" value="CAD7229231.1"/>
    <property type="molecule type" value="Genomic_DNA"/>
</dbReference>
<proteinExistence type="predicted"/>
<gene>
    <name evidence="1" type="ORF">CTOB1V02_LOCUS7104</name>
</gene>
<name>A0A7R8WHE9_9CRUS</name>
<reference evidence="1" key="1">
    <citation type="submission" date="2020-11" db="EMBL/GenBank/DDBJ databases">
        <authorList>
            <person name="Tran Van P."/>
        </authorList>
    </citation>
    <scope>NUCLEOTIDE SEQUENCE</scope>
</reference>
<protein>
    <submittedName>
        <fullName evidence="1">Uncharacterized protein</fullName>
    </submittedName>
</protein>
<sequence>MSSLQRHEYQRLLSTADVTSNAIKAKEHEMRQTLESYLRNLPENHVLTRAFKAEDRSFWDGVPRAGIPLDPISNEIDDEVVRRLRAEGFPVDCITRLFMDFKGKEASRLTASQDCSWILRDWNDTTYQIPPHGLLIPEVIDNPQAKEHEMRQTLESYLRNLPENHVLTRAFKAEDRSFWDGVPRAGIPLDPISNEIDDEVVRRLRAEGFPVDCITRLFMDFKGKEASRLTASQDCSWILRWDSSLVSDSTMQFSVSGQWDSSLVSDSTMQFSVSGQWDSSLVSDSTMQFSVSGQCFRLCLANPVQVIRVFNDRHTVCVDDLEDIRFR</sequence>
<dbReference type="AlphaFoldDB" id="A0A7R8WHE9"/>
<accession>A0A7R8WHE9</accession>